<dbReference type="RefSeq" id="WP_124091994.1">
    <property type="nucleotide sequence ID" value="NZ_JBHTMI010000038.1"/>
</dbReference>
<accession>A0A3P5XKV9</accession>
<name>A0A3P5XKV9_9MICC</name>
<dbReference type="SUPFAM" id="SSF48452">
    <property type="entry name" value="TPR-like"/>
    <property type="match status" value="1"/>
</dbReference>
<dbReference type="Proteomes" id="UP000280861">
    <property type="component" value="Unassembled WGS sequence"/>
</dbReference>
<sequence length="299" mass="32823">MWSEWKVADEAEDAGRAALLASELLELMPESYYVWFQAGLLSKALGNWSESLERNARALTLFTPKDAEEFSGLNPAAWNLGIASTAVGDWATARDAWGAYGLDKFLTESGPIDTDFGLAPVRLNPDESSIPHQALFSTGETAVVWGWRRSPAHAVIASVPLPETGHRFRDVVLHDGEPKGTRLLEGREVSVFDELGRLEESGLPTWHAQVVGASDEDIQVLSELFDQRGLGFDDWSGIRLMCSACSHGAPQDGHDHIATTSTDIKRLGLAGHEADLDEAIHEWLSVRRGINLLNLDLLW</sequence>
<reference evidence="1 2" key="1">
    <citation type="submission" date="2018-11" db="EMBL/GenBank/DDBJ databases">
        <authorList>
            <person name="Criscuolo A."/>
        </authorList>
    </citation>
    <scope>NUCLEOTIDE SEQUENCE [LARGE SCALE GENOMIC DNA]</scope>
    <source>
        <strain evidence="1">AT11b</strain>
    </source>
</reference>
<protein>
    <recommendedName>
        <fullName evidence="3">Tetratricopeptide repeat protein</fullName>
    </recommendedName>
</protein>
<organism evidence="1 2">
    <name type="scientific">Arthrobacter ulcerisalmonis</name>
    <dbReference type="NCBI Taxonomy" id="2483813"/>
    <lineage>
        <taxon>Bacteria</taxon>
        <taxon>Bacillati</taxon>
        <taxon>Actinomycetota</taxon>
        <taxon>Actinomycetes</taxon>
        <taxon>Micrococcales</taxon>
        <taxon>Micrococcaceae</taxon>
        <taxon>Arthrobacter</taxon>
    </lineage>
</organism>
<dbReference type="EMBL" id="UXAU01000027">
    <property type="protein sequence ID" value="VDC28333.1"/>
    <property type="molecule type" value="Genomic_DNA"/>
</dbReference>
<evidence type="ECO:0000313" key="2">
    <source>
        <dbReference type="Proteomes" id="UP000280861"/>
    </source>
</evidence>
<keyword evidence="2" id="KW-1185">Reference proteome</keyword>
<proteinExistence type="predicted"/>
<dbReference type="InterPro" id="IPR011990">
    <property type="entry name" value="TPR-like_helical_dom_sf"/>
</dbReference>
<evidence type="ECO:0000313" key="1">
    <source>
        <dbReference type="EMBL" id="VDC28333.1"/>
    </source>
</evidence>
<dbReference type="AlphaFoldDB" id="A0A3P5XKV9"/>
<evidence type="ECO:0008006" key="3">
    <source>
        <dbReference type="Google" id="ProtNLM"/>
    </source>
</evidence>
<dbReference type="OrthoDB" id="5982980at2"/>
<gene>
    <name evidence="1" type="ORF">PSET11_02072</name>
</gene>
<dbReference type="Gene3D" id="1.25.40.10">
    <property type="entry name" value="Tetratricopeptide repeat domain"/>
    <property type="match status" value="1"/>
</dbReference>